<evidence type="ECO:0000313" key="1">
    <source>
        <dbReference type="EMBL" id="TNN76655.1"/>
    </source>
</evidence>
<protein>
    <submittedName>
        <fullName evidence="1">Uncharacterized protein</fullName>
    </submittedName>
</protein>
<keyword evidence="2" id="KW-1185">Reference proteome</keyword>
<name>A0A4Z2IG73_9TELE</name>
<sequence>MYWFYSTGSTPQLFSDFNAAAYILETNALQSQRPASAASGDNGLYPLSVKLWLILKLPPQLKLVKRLVLREQLNGEAHRGVDTDWSGGARAALSLCSVHGPSETSETKEHD</sequence>
<gene>
    <name evidence="1" type="ORF">EYF80_013107</name>
</gene>
<evidence type="ECO:0000313" key="2">
    <source>
        <dbReference type="Proteomes" id="UP000314294"/>
    </source>
</evidence>
<dbReference type="AlphaFoldDB" id="A0A4Z2IG73"/>
<dbReference type="Proteomes" id="UP000314294">
    <property type="component" value="Unassembled WGS sequence"/>
</dbReference>
<proteinExistence type="predicted"/>
<organism evidence="1 2">
    <name type="scientific">Liparis tanakae</name>
    <name type="common">Tanaka's snailfish</name>
    <dbReference type="NCBI Taxonomy" id="230148"/>
    <lineage>
        <taxon>Eukaryota</taxon>
        <taxon>Metazoa</taxon>
        <taxon>Chordata</taxon>
        <taxon>Craniata</taxon>
        <taxon>Vertebrata</taxon>
        <taxon>Euteleostomi</taxon>
        <taxon>Actinopterygii</taxon>
        <taxon>Neopterygii</taxon>
        <taxon>Teleostei</taxon>
        <taxon>Neoteleostei</taxon>
        <taxon>Acanthomorphata</taxon>
        <taxon>Eupercaria</taxon>
        <taxon>Perciformes</taxon>
        <taxon>Cottioidei</taxon>
        <taxon>Cottales</taxon>
        <taxon>Liparidae</taxon>
        <taxon>Liparis</taxon>
    </lineage>
</organism>
<comment type="caution">
    <text evidence="1">The sequence shown here is derived from an EMBL/GenBank/DDBJ whole genome shotgun (WGS) entry which is preliminary data.</text>
</comment>
<accession>A0A4Z2IG73</accession>
<reference evidence="1 2" key="1">
    <citation type="submission" date="2019-03" db="EMBL/GenBank/DDBJ databases">
        <title>First draft genome of Liparis tanakae, snailfish: a comprehensive survey of snailfish specific genes.</title>
        <authorList>
            <person name="Kim W."/>
            <person name="Song I."/>
            <person name="Jeong J.-H."/>
            <person name="Kim D."/>
            <person name="Kim S."/>
            <person name="Ryu S."/>
            <person name="Song J.Y."/>
            <person name="Lee S.K."/>
        </authorList>
    </citation>
    <scope>NUCLEOTIDE SEQUENCE [LARGE SCALE GENOMIC DNA]</scope>
    <source>
        <tissue evidence="1">Muscle</tissue>
    </source>
</reference>
<dbReference type="EMBL" id="SRLO01000091">
    <property type="protein sequence ID" value="TNN76655.1"/>
    <property type="molecule type" value="Genomic_DNA"/>
</dbReference>